<dbReference type="GO" id="GO:0003676">
    <property type="term" value="F:nucleic acid binding"/>
    <property type="evidence" value="ECO:0007669"/>
    <property type="project" value="InterPro"/>
</dbReference>
<dbReference type="CDD" id="cd17748">
    <property type="entry name" value="BRCT_DNA_ligase_like"/>
    <property type="match status" value="1"/>
</dbReference>
<evidence type="ECO:0000256" key="2">
    <source>
        <dbReference type="SAM" id="MobiDB-lite"/>
    </source>
</evidence>
<reference evidence="3 4" key="1">
    <citation type="submission" date="2020-05" db="EMBL/GenBank/DDBJ databases">
        <title>Descriptions of Corynebacterium xxxx sp. nov., Corynebacterium yyyy sp. nov. and Corynebacterium zzzz sp. nov.</title>
        <authorList>
            <person name="Zhang G."/>
        </authorList>
    </citation>
    <scope>NUCLEOTIDE SEQUENCE [LARGE SCALE GENOMIC DNA]</scope>
    <source>
        <strain evidence="4">zg-913</strain>
    </source>
</reference>
<proteinExistence type="predicted"/>
<dbReference type="FunFam" id="3.30.420.10:FF:000045">
    <property type="entry name" value="3'-5' exonuclease DinG"/>
    <property type="match status" value="1"/>
</dbReference>
<keyword evidence="1" id="KW-0269">Exonuclease</keyword>
<dbReference type="Proteomes" id="UP000577408">
    <property type="component" value="Unassembled WGS sequence"/>
</dbReference>
<sequence length="466" mass="48784">MITAHGATLTVTNDALVLTPTALAASLSGTTSSREVAIADITDTTSVPGDAWTRTRVDVQTGAGALAVWFAPGDTEGPAELLQLLDDAKRGEAPAVDTVAGGAGIPGFSFVGFDVETANRRWGSICQIGLVKIIDGEEVDRASWLCKPPAPLAQFEEGNVAVHGITADDVSDAPDVRDRIGEMVEFVGDLPLVAHNAQFDASALRDACLASDVDIPQMLFACTLAQARATKLDVPNHRLPTLAEHFGVELDNHHDACEDAAACAGVMVGLAREAGHTGSLMSFVHDSGFTLGSIDEARVTPVLRDRSGAGRATQAEQAAQGGVAAAVKATAAPRGSNQAGPAKRASQSASPGKKPAPWQSVATPDTVPEPNPEADPNAALYGEHVTLTGEFEPHDKGELWSKIADQGANVGKNVTKKTTILVVGEWATMTSKEKRARELMDKGQDIQIWPAHHLFEVLGLGEQPPF</sequence>
<dbReference type="InterPro" id="IPR012337">
    <property type="entry name" value="RNaseH-like_sf"/>
</dbReference>
<dbReference type="InterPro" id="IPR013520">
    <property type="entry name" value="Ribonucl_H"/>
</dbReference>
<dbReference type="Pfam" id="PF00929">
    <property type="entry name" value="RNase_T"/>
    <property type="match status" value="1"/>
</dbReference>
<accession>A0A7H0K908</accession>
<evidence type="ECO:0000313" key="4">
    <source>
        <dbReference type="Proteomes" id="UP000577408"/>
    </source>
</evidence>
<keyword evidence="1" id="KW-0540">Nuclease</keyword>
<evidence type="ECO:0000256" key="1">
    <source>
        <dbReference type="ARBA" id="ARBA00022839"/>
    </source>
</evidence>
<dbReference type="SMART" id="SM00479">
    <property type="entry name" value="EXOIII"/>
    <property type="match status" value="1"/>
</dbReference>
<dbReference type="PANTHER" id="PTHR30231:SF42">
    <property type="entry name" value="EXONUCLEASE"/>
    <property type="match status" value="1"/>
</dbReference>
<dbReference type="AlphaFoldDB" id="A0A7H0K908"/>
<dbReference type="GO" id="GO:0005829">
    <property type="term" value="C:cytosol"/>
    <property type="evidence" value="ECO:0007669"/>
    <property type="project" value="TreeGrafter"/>
</dbReference>
<name>A0A7H0K908_9CORY</name>
<keyword evidence="1" id="KW-0378">Hydrolase</keyword>
<dbReference type="SUPFAM" id="SSF52113">
    <property type="entry name" value="BRCT domain"/>
    <property type="match status" value="1"/>
</dbReference>
<dbReference type="InterPro" id="IPR036397">
    <property type="entry name" value="RNaseH_sf"/>
</dbReference>
<feature type="compositionally biased region" description="Low complexity" evidence="2">
    <location>
        <begin position="326"/>
        <end position="335"/>
    </location>
</feature>
<dbReference type="EMBL" id="JABFED010000002">
    <property type="protein sequence ID" value="MBA1837223.1"/>
    <property type="molecule type" value="Genomic_DNA"/>
</dbReference>
<dbReference type="PANTHER" id="PTHR30231">
    <property type="entry name" value="DNA POLYMERASE III SUBUNIT EPSILON"/>
    <property type="match status" value="1"/>
</dbReference>
<dbReference type="RefSeq" id="WP_181191921.1">
    <property type="nucleotide sequence ID" value="NZ_JABFED010000002.1"/>
</dbReference>
<evidence type="ECO:0000313" key="3">
    <source>
        <dbReference type="EMBL" id="MBA1837223.1"/>
    </source>
</evidence>
<feature type="region of interest" description="Disordered" evidence="2">
    <location>
        <begin position="326"/>
        <end position="375"/>
    </location>
</feature>
<dbReference type="SUPFAM" id="SSF53098">
    <property type="entry name" value="Ribonuclease H-like"/>
    <property type="match status" value="1"/>
</dbReference>
<dbReference type="Gene3D" id="3.40.50.10190">
    <property type="entry name" value="BRCT domain"/>
    <property type="match status" value="1"/>
</dbReference>
<comment type="caution">
    <text evidence="3">The sequence shown here is derived from an EMBL/GenBank/DDBJ whole genome shotgun (WGS) entry which is preliminary data.</text>
</comment>
<dbReference type="Gene3D" id="3.30.420.10">
    <property type="entry name" value="Ribonuclease H-like superfamily/Ribonuclease H"/>
    <property type="match status" value="1"/>
</dbReference>
<protein>
    <submittedName>
        <fullName evidence="3">DNA polymerase III subunit epsilon</fullName>
    </submittedName>
</protein>
<dbReference type="InterPro" id="IPR036420">
    <property type="entry name" value="BRCT_dom_sf"/>
</dbReference>
<dbReference type="CDD" id="cd06130">
    <property type="entry name" value="DNA_pol_III_epsilon_like"/>
    <property type="match status" value="1"/>
</dbReference>
<keyword evidence="4" id="KW-1185">Reference proteome</keyword>
<gene>
    <name evidence="3" type="ORF">HMA55_04785</name>
</gene>
<organism evidence="3 4">
    <name type="scientific">Corynebacterium wankanglinii</name>
    <dbReference type="NCBI Taxonomy" id="2735136"/>
    <lineage>
        <taxon>Bacteria</taxon>
        <taxon>Bacillati</taxon>
        <taxon>Actinomycetota</taxon>
        <taxon>Actinomycetes</taxon>
        <taxon>Mycobacteriales</taxon>
        <taxon>Corynebacteriaceae</taxon>
        <taxon>Corynebacterium</taxon>
    </lineage>
</organism>
<dbReference type="GO" id="GO:0008408">
    <property type="term" value="F:3'-5' exonuclease activity"/>
    <property type="evidence" value="ECO:0007669"/>
    <property type="project" value="TreeGrafter"/>
</dbReference>